<protein>
    <submittedName>
        <fullName evidence="1">Uncharacterized protein</fullName>
    </submittedName>
</protein>
<proteinExistence type="predicted"/>
<accession>A0A563VQF2</accession>
<reference evidence="1 2" key="1">
    <citation type="submission" date="2019-01" db="EMBL/GenBank/DDBJ databases">
        <authorList>
            <person name="Brito A."/>
        </authorList>
    </citation>
    <scope>NUCLEOTIDE SEQUENCE [LARGE SCALE GENOMIC DNA]</scope>
    <source>
        <strain evidence="1">1</strain>
    </source>
</reference>
<sequence length="45" mass="5439">MRNCRKIESLDLSDSQITLYQFSRTSQIDSTLFFLKKKHENYCLH</sequence>
<gene>
    <name evidence="1" type="ORF">H1P_210011</name>
</gene>
<dbReference type="Proteomes" id="UP000320055">
    <property type="component" value="Unassembled WGS sequence"/>
</dbReference>
<evidence type="ECO:0000313" key="1">
    <source>
        <dbReference type="EMBL" id="VEP13630.1"/>
    </source>
</evidence>
<evidence type="ECO:0000313" key="2">
    <source>
        <dbReference type="Proteomes" id="UP000320055"/>
    </source>
</evidence>
<organism evidence="1 2">
    <name type="scientific">Hyella patelloides LEGE 07179</name>
    <dbReference type="NCBI Taxonomy" id="945734"/>
    <lineage>
        <taxon>Bacteria</taxon>
        <taxon>Bacillati</taxon>
        <taxon>Cyanobacteriota</taxon>
        <taxon>Cyanophyceae</taxon>
        <taxon>Pleurocapsales</taxon>
        <taxon>Hyellaceae</taxon>
        <taxon>Hyella</taxon>
    </lineage>
</organism>
<dbReference type="AlphaFoldDB" id="A0A563VQF2"/>
<keyword evidence="2" id="KW-1185">Reference proteome</keyword>
<name>A0A563VQF2_9CYAN</name>
<dbReference type="EMBL" id="CAACVJ010000124">
    <property type="protein sequence ID" value="VEP13630.1"/>
    <property type="molecule type" value="Genomic_DNA"/>
</dbReference>